<dbReference type="GO" id="GO:0042626">
    <property type="term" value="F:ATPase-coupled transmembrane transporter activity"/>
    <property type="evidence" value="ECO:0000318"/>
    <property type="project" value="GO_Central"/>
</dbReference>
<feature type="transmembrane region" description="Helical" evidence="10">
    <location>
        <begin position="384"/>
        <end position="408"/>
    </location>
</feature>
<evidence type="ECO:0000256" key="6">
    <source>
        <dbReference type="ARBA" id="ARBA00022741"/>
    </source>
</evidence>
<evidence type="ECO:0000256" key="7">
    <source>
        <dbReference type="ARBA" id="ARBA00022840"/>
    </source>
</evidence>
<dbReference type="InterPro" id="IPR013525">
    <property type="entry name" value="ABC2_TM"/>
</dbReference>
<comment type="similarity">
    <text evidence="2">Belongs to the ABC transporter superfamily. ABCA family.</text>
</comment>
<dbReference type="PROSITE" id="PS00211">
    <property type="entry name" value="ABC_TRANSPORTER_1"/>
    <property type="match status" value="1"/>
</dbReference>
<evidence type="ECO:0000256" key="3">
    <source>
        <dbReference type="ARBA" id="ARBA00022448"/>
    </source>
</evidence>
<dbReference type="eggNOG" id="KOG0059">
    <property type="taxonomic scope" value="Eukaryota"/>
</dbReference>
<feature type="transmembrane region" description="Helical" evidence="10">
    <location>
        <begin position="351"/>
        <end position="372"/>
    </location>
</feature>
<evidence type="ECO:0000313" key="13">
    <source>
        <dbReference type="Proteomes" id="UP000001542"/>
    </source>
</evidence>
<dbReference type="Proteomes" id="UP000001542">
    <property type="component" value="Unassembled WGS sequence"/>
</dbReference>
<dbReference type="GO" id="GO:0140359">
    <property type="term" value="F:ABC-type transporter activity"/>
    <property type="evidence" value="ECO:0007669"/>
    <property type="project" value="InterPro"/>
</dbReference>
<evidence type="ECO:0000256" key="8">
    <source>
        <dbReference type="ARBA" id="ARBA00022989"/>
    </source>
</evidence>
<keyword evidence="9 10" id="KW-0472">Membrane</keyword>
<feature type="transmembrane region" description="Helical" evidence="10">
    <location>
        <begin position="423"/>
        <end position="443"/>
    </location>
</feature>
<keyword evidence="4 10" id="KW-0812">Transmembrane</keyword>
<feature type="transmembrane region" description="Helical" evidence="10">
    <location>
        <begin position="324"/>
        <end position="345"/>
    </location>
</feature>
<keyword evidence="7" id="KW-0067">ATP-binding</keyword>
<evidence type="ECO:0000256" key="1">
    <source>
        <dbReference type="ARBA" id="ARBA00004141"/>
    </source>
</evidence>
<evidence type="ECO:0000256" key="5">
    <source>
        <dbReference type="ARBA" id="ARBA00022737"/>
    </source>
</evidence>
<dbReference type="STRING" id="5722.A2DY77"/>
<keyword evidence="6" id="KW-0547">Nucleotide-binding</keyword>
<dbReference type="VEuPathDB" id="TrichDB:TVAG_461030"/>
<protein>
    <submittedName>
        <fullName evidence="12">ABC transporter family protein</fullName>
    </submittedName>
</protein>
<dbReference type="VEuPathDB" id="TrichDB:TVAGG3_0645090"/>
<accession>A2DY77</accession>
<dbReference type="InterPro" id="IPR003439">
    <property type="entry name" value="ABC_transporter-like_ATP-bd"/>
</dbReference>
<dbReference type="GO" id="GO:0005319">
    <property type="term" value="F:lipid transporter activity"/>
    <property type="evidence" value="ECO:0000318"/>
    <property type="project" value="GO_Central"/>
</dbReference>
<evidence type="ECO:0000256" key="9">
    <source>
        <dbReference type="ARBA" id="ARBA00023136"/>
    </source>
</evidence>
<dbReference type="InterPro" id="IPR017871">
    <property type="entry name" value="ABC_transporter-like_CS"/>
</dbReference>
<dbReference type="PROSITE" id="PS50893">
    <property type="entry name" value="ABC_TRANSPORTER_2"/>
    <property type="match status" value="1"/>
</dbReference>
<sequence>MSEDKADAQVVTPGGLWTDRHPSFNRTLNSLFRRSFLVKIRDAGTIVSEIIATVIICILIVFWHVAENPQDAITKTDLMTSDGLFDNAVVQIQKLVQLGRGGNFVAGPKNSTTLHQMLAGTWGKQLIPILDLGMYAKTGDVNKSAKSWVNISENFTYVDSMAEIKDDFDHHDTFSNAIWWDNYDDPTFWSNFTAHIYENQNLVMIFNRNVDAVAAFTFLIAGKIINSINGFVNFKIMSYPGLLPEVQRQLMLQPYGNTSFTVPNIFASKMERPKVTNEMPINMAVAFFSAIPMVLASMPDLSMVLNDKESHMLTFIFLMGASEAAYWIVNIVSTFVMCFIPYLVMDILFSAWLAMAGTNFLILLILSILFILSYTQFQNFFSTFFTKAGTGRVLTVIFLILILFFGYLDEVYTLDAPKGVKHVFSLIPFVSYELAMSVMYEEVRNNRPAIGWSDVKRNNLKYPIWYAFMWLSLDIVIWGLLFLLFNATNDRGFGSPIIRWRDLFKCHLQVAPEIELENIRDEDSILKVEHLVKRYGSKTVNAVDDVSFDIKKGEIIVMIGPNGAGKSSILNVVSGAIPSTHGTLALGDKDPSTTFSGIQNCLGIVFQDNVIFRLLSIREHLEIFGRIRGIDEQTLQESIDFFADNLQLKEMLPNRAGDLSGGQKRKLCIAMALLGNPPIIMMDEPTAGVDVQARQLIWKAISNLKNSTCIITTHALEEAEAVSSRMFVVSRGQLKYAGTSTELRNNFKCGYVLKVDSEAEAMPNILEAVKKFVPEAAMLEERDDSITLPVSGEIPDLLSYLDDNKEKLGIEGYSFSVEQLEDVLMRIVEAN</sequence>
<keyword evidence="3" id="KW-0813">Transport</keyword>
<proteinExistence type="inferred from homology"/>
<dbReference type="FunFam" id="3.40.50.300:FF:001873">
    <property type="entry name" value="ABC transporter family protein"/>
    <property type="match status" value="1"/>
</dbReference>
<keyword evidence="5" id="KW-0677">Repeat</keyword>
<dbReference type="GO" id="GO:0005524">
    <property type="term" value="F:ATP binding"/>
    <property type="evidence" value="ECO:0007669"/>
    <property type="project" value="UniProtKB-KW"/>
</dbReference>
<dbReference type="CDD" id="cd03263">
    <property type="entry name" value="ABC_subfamily_A"/>
    <property type="match status" value="1"/>
</dbReference>
<dbReference type="PANTHER" id="PTHR19229">
    <property type="entry name" value="ATP-BINDING CASSETTE TRANSPORTER SUBFAMILY A ABCA"/>
    <property type="match status" value="1"/>
</dbReference>
<dbReference type="InParanoid" id="A2DY77"/>
<dbReference type="SMR" id="A2DY77"/>
<dbReference type="OMA" id="TSFIEMM"/>
<dbReference type="SMART" id="SM00382">
    <property type="entry name" value="AAA"/>
    <property type="match status" value="1"/>
</dbReference>
<gene>
    <name evidence="12" type="ORF">TVAG_461030</name>
</gene>
<feature type="transmembrane region" description="Helical" evidence="10">
    <location>
        <begin position="464"/>
        <end position="485"/>
    </location>
</feature>
<feature type="transmembrane region" description="Helical" evidence="10">
    <location>
        <begin position="43"/>
        <end position="66"/>
    </location>
</feature>
<dbReference type="Gene3D" id="3.40.50.300">
    <property type="entry name" value="P-loop containing nucleotide triphosphate hydrolases"/>
    <property type="match status" value="1"/>
</dbReference>
<dbReference type="InterPro" id="IPR003593">
    <property type="entry name" value="AAA+_ATPase"/>
</dbReference>
<name>A2DY77_TRIV3</name>
<dbReference type="PANTHER" id="PTHR19229:SF36">
    <property type="entry name" value="ATP-BINDING CASSETTE SUB-FAMILY A MEMBER 2"/>
    <property type="match status" value="1"/>
</dbReference>
<dbReference type="OrthoDB" id="6512918at2759"/>
<feature type="transmembrane region" description="Helical" evidence="10">
    <location>
        <begin position="281"/>
        <end position="303"/>
    </location>
</feature>
<reference evidence="12" key="1">
    <citation type="submission" date="2006-10" db="EMBL/GenBank/DDBJ databases">
        <authorList>
            <person name="Amadeo P."/>
            <person name="Zhao Q."/>
            <person name="Wortman J."/>
            <person name="Fraser-Liggett C."/>
            <person name="Carlton J."/>
        </authorList>
    </citation>
    <scope>NUCLEOTIDE SEQUENCE</scope>
    <source>
        <strain evidence="12">G3</strain>
    </source>
</reference>
<evidence type="ECO:0000256" key="10">
    <source>
        <dbReference type="SAM" id="Phobius"/>
    </source>
</evidence>
<reference evidence="12" key="2">
    <citation type="journal article" date="2007" name="Science">
        <title>Draft genome sequence of the sexually transmitted pathogen Trichomonas vaginalis.</title>
        <authorList>
            <person name="Carlton J.M."/>
            <person name="Hirt R.P."/>
            <person name="Silva J.C."/>
            <person name="Delcher A.L."/>
            <person name="Schatz M."/>
            <person name="Zhao Q."/>
            <person name="Wortman J.R."/>
            <person name="Bidwell S.L."/>
            <person name="Alsmark U.C.M."/>
            <person name="Besteiro S."/>
            <person name="Sicheritz-Ponten T."/>
            <person name="Noel C.J."/>
            <person name="Dacks J.B."/>
            <person name="Foster P.G."/>
            <person name="Simillion C."/>
            <person name="Van de Peer Y."/>
            <person name="Miranda-Saavedra D."/>
            <person name="Barton G.J."/>
            <person name="Westrop G.D."/>
            <person name="Mueller S."/>
            <person name="Dessi D."/>
            <person name="Fiori P.L."/>
            <person name="Ren Q."/>
            <person name="Paulsen I."/>
            <person name="Zhang H."/>
            <person name="Bastida-Corcuera F.D."/>
            <person name="Simoes-Barbosa A."/>
            <person name="Brown M.T."/>
            <person name="Hayes R.D."/>
            <person name="Mukherjee M."/>
            <person name="Okumura C.Y."/>
            <person name="Schneider R."/>
            <person name="Smith A.J."/>
            <person name="Vanacova S."/>
            <person name="Villalvazo M."/>
            <person name="Haas B.J."/>
            <person name="Pertea M."/>
            <person name="Feldblyum T.V."/>
            <person name="Utterback T.R."/>
            <person name="Shu C.L."/>
            <person name="Osoegawa K."/>
            <person name="de Jong P.J."/>
            <person name="Hrdy I."/>
            <person name="Horvathova L."/>
            <person name="Zubacova Z."/>
            <person name="Dolezal P."/>
            <person name="Malik S.B."/>
            <person name="Logsdon J.M. Jr."/>
            <person name="Henze K."/>
            <person name="Gupta A."/>
            <person name="Wang C.C."/>
            <person name="Dunne R.L."/>
            <person name="Upcroft J.A."/>
            <person name="Upcroft P."/>
            <person name="White O."/>
            <person name="Salzberg S.L."/>
            <person name="Tang P."/>
            <person name="Chiu C.-H."/>
            <person name="Lee Y.-S."/>
            <person name="Embley T.M."/>
            <person name="Coombs G.H."/>
            <person name="Mottram J.C."/>
            <person name="Tachezy J."/>
            <person name="Fraser-Liggett C.M."/>
            <person name="Johnson P.J."/>
        </authorList>
    </citation>
    <scope>NUCLEOTIDE SEQUENCE [LARGE SCALE GENOMIC DNA]</scope>
    <source>
        <strain evidence="12">G3</strain>
    </source>
</reference>
<dbReference type="GO" id="GO:0016887">
    <property type="term" value="F:ATP hydrolysis activity"/>
    <property type="evidence" value="ECO:0007669"/>
    <property type="project" value="InterPro"/>
</dbReference>
<organism evidence="12 13">
    <name type="scientific">Trichomonas vaginalis (strain ATCC PRA-98 / G3)</name>
    <dbReference type="NCBI Taxonomy" id="412133"/>
    <lineage>
        <taxon>Eukaryota</taxon>
        <taxon>Metamonada</taxon>
        <taxon>Parabasalia</taxon>
        <taxon>Trichomonadida</taxon>
        <taxon>Trichomonadidae</taxon>
        <taxon>Trichomonas</taxon>
    </lineage>
</organism>
<evidence type="ECO:0000256" key="4">
    <source>
        <dbReference type="ARBA" id="ARBA00022692"/>
    </source>
</evidence>
<dbReference type="InterPro" id="IPR027417">
    <property type="entry name" value="P-loop_NTPase"/>
</dbReference>
<keyword evidence="13" id="KW-1185">Reference proteome</keyword>
<evidence type="ECO:0000313" key="12">
    <source>
        <dbReference type="EMBL" id="EAY14686.1"/>
    </source>
</evidence>
<dbReference type="AlphaFoldDB" id="A2DY77"/>
<feature type="domain" description="ABC transporter" evidence="11">
    <location>
        <begin position="526"/>
        <end position="756"/>
    </location>
</feature>
<dbReference type="GO" id="GO:0006869">
    <property type="term" value="P:lipid transport"/>
    <property type="evidence" value="ECO:0000318"/>
    <property type="project" value="GO_Central"/>
</dbReference>
<dbReference type="InterPro" id="IPR026082">
    <property type="entry name" value="ABCA"/>
</dbReference>
<dbReference type="Pfam" id="PF12698">
    <property type="entry name" value="ABC2_membrane_3"/>
    <property type="match status" value="1"/>
</dbReference>
<dbReference type="EMBL" id="DS113267">
    <property type="protein sequence ID" value="EAY14686.1"/>
    <property type="molecule type" value="Genomic_DNA"/>
</dbReference>
<dbReference type="KEGG" id="tva:4772679"/>
<evidence type="ECO:0000256" key="2">
    <source>
        <dbReference type="ARBA" id="ARBA00008869"/>
    </source>
</evidence>
<dbReference type="RefSeq" id="XP_001326909.1">
    <property type="nucleotide sequence ID" value="XM_001326874.1"/>
</dbReference>
<dbReference type="Pfam" id="PF00005">
    <property type="entry name" value="ABC_tran"/>
    <property type="match status" value="1"/>
</dbReference>
<dbReference type="SUPFAM" id="SSF52540">
    <property type="entry name" value="P-loop containing nucleoside triphosphate hydrolases"/>
    <property type="match status" value="1"/>
</dbReference>
<evidence type="ECO:0000259" key="11">
    <source>
        <dbReference type="PROSITE" id="PS50893"/>
    </source>
</evidence>
<dbReference type="GO" id="GO:0016020">
    <property type="term" value="C:membrane"/>
    <property type="evidence" value="ECO:0007669"/>
    <property type="project" value="UniProtKB-SubCell"/>
</dbReference>
<comment type="subcellular location">
    <subcellularLocation>
        <location evidence="1">Membrane</location>
        <topology evidence="1">Multi-pass membrane protein</topology>
    </subcellularLocation>
</comment>
<keyword evidence="8 10" id="KW-1133">Transmembrane helix</keyword>